<proteinExistence type="predicted"/>
<gene>
    <name evidence="1" type="ORF">SAMN05661093_08040</name>
</gene>
<dbReference type="Proteomes" id="UP000192674">
    <property type="component" value="Unassembled WGS sequence"/>
</dbReference>
<sequence length="213" mass="24211">MSRLTYSPRHQEVSVRKVGGWSSAPGEKYGIPVTTMMALCRLEGRTVDVNEPGAPPWVPEGMSLKPWIQLADIFPWLPLRPYFLDDEKEAELLAGLRSSGFMIIDVQCNFELDDAEREFLSALSPKFGFDHCRVDAWSAFSVRIDEMLKAVDESPVAVVIQGLDELVRRDMHTFVRCVSNLISTTENLGYLDWRASRQVEYFFIGRFASSRLV</sequence>
<evidence type="ECO:0000313" key="1">
    <source>
        <dbReference type="EMBL" id="SMD23512.1"/>
    </source>
</evidence>
<dbReference type="AlphaFoldDB" id="A0A1W2FP74"/>
<keyword evidence="2" id="KW-1185">Reference proteome</keyword>
<dbReference type="EMBL" id="FWXV01000009">
    <property type="protein sequence ID" value="SMD23512.1"/>
    <property type="molecule type" value="Genomic_DNA"/>
</dbReference>
<evidence type="ECO:0008006" key="3">
    <source>
        <dbReference type="Google" id="ProtNLM"/>
    </source>
</evidence>
<accession>A0A1W2FP74</accession>
<organism evidence="1 2">
    <name type="scientific">Kibdelosporangium aridum</name>
    <dbReference type="NCBI Taxonomy" id="2030"/>
    <lineage>
        <taxon>Bacteria</taxon>
        <taxon>Bacillati</taxon>
        <taxon>Actinomycetota</taxon>
        <taxon>Actinomycetes</taxon>
        <taxon>Pseudonocardiales</taxon>
        <taxon>Pseudonocardiaceae</taxon>
        <taxon>Kibdelosporangium</taxon>
    </lineage>
</organism>
<reference evidence="1 2" key="1">
    <citation type="submission" date="2017-04" db="EMBL/GenBank/DDBJ databases">
        <authorList>
            <person name="Afonso C.L."/>
            <person name="Miller P.J."/>
            <person name="Scott M.A."/>
            <person name="Spackman E."/>
            <person name="Goraichik I."/>
            <person name="Dimitrov K.M."/>
            <person name="Suarez D.L."/>
            <person name="Swayne D.E."/>
        </authorList>
    </citation>
    <scope>NUCLEOTIDE SEQUENCE [LARGE SCALE GENOMIC DNA]</scope>
    <source>
        <strain evidence="1 2">DSM 43828</strain>
    </source>
</reference>
<protein>
    <recommendedName>
        <fullName evidence="3">Barstar (barnase inhibitor) domain-containing protein</fullName>
    </recommendedName>
</protein>
<evidence type="ECO:0000313" key="2">
    <source>
        <dbReference type="Proteomes" id="UP000192674"/>
    </source>
</evidence>
<name>A0A1W2FP74_KIBAR</name>